<dbReference type="PANTHER" id="PTHR36166">
    <property type="entry name" value="CHROMOSOME 9, WHOLE GENOME SHOTGUN SEQUENCE"/>
    <property type="match status" value="1"/>
</dbReference>
<protein>
    <submittedName>
        <fullName evidence="1">SRPBCC domain-containing protein</fullName>
    </submittedName>
</protein>
<organism evidence="1 2">
    <name type="scientific">Novosphingobium album</name>
    <name type="common">ex Hu et al. 2023</name>
    <dbReference type="NCBI Taxonomy" id="2930093"/>
    <lineage>
        <taxon>Bacteria</taxon>
        <taxon>Pseudomonadati</taxon>
        <taxon>Pseudomonadota</taxon>
        <taxon>Alphaproteobacteria</taxon>
        <taxon>Sphingomonadales</taxon>
        <taxon>Sphingomonadaceae</taxon>
        <taxon>Novosphingobium</taxon>
    </lineage>
</organism>
<dbReference type="Gene3D" id="3.30.530.20">
    <property type="match status" value="1"/>
</dbReference>
<accession>A0ABT0B3W4</accession>
<dbReference type="InterPro" id="IPR019587">
    <property type="entry name" value="Polyketide_cyclase/dehydratase"/>
</dbReference>
<dbReference type="RefSeq" id="WP_243994782.1">
    <property type="nucleotide sequence ID" value="NZ_JALHLE010000023.1"/>
</dbReference>
<dbReference type="Pfam" id="PF10604">
    <property type="entry name" value="Polyketide_cyc2"/>
    <property type="match status" value="1"/>
</dbReference>
<dbReference type="EMBL" id="JALHLE010000023">
    <property type="protein sequence ID" value="MCJ2179736.1"/>
    <property type="molecule type" value="Genomic_DNA"/>
</dbReference>
<evidence type="ECO:0000313" key="2">
    <source>
        <dbReference type="Proteomes" id="UP001162880"/>
    </source>
</evidence>
<name>A0ABT0B3W4_9SPHN</name>
<dbReference type="CDD" id="cd07822">
    <property type="entry name" value="SRPBCC_4"/>
    <property type="match status" value="1"/>
</dbReference>
<reference evidence="1" key="1">
    <citation type="submission" date="2022-03" db="EMBL/GenBank/DDBJ databases">
        <title>Identification of a novel bacterium isolated from mangrove sediments.</title>
        <authorList>
            <person name="Pan X."/>
        </authorList>
    </citation>
    <scope>NUCLEOTIDE SEQUENCE</scope>
    <source>
        <strain evidence="1">B2580</strain>
    </source>
</reference>
<keyword evidence="2" id="KW-1185">Reference proteome</keyword>
<gene>
    <name evidence="1" type="ORF">MTR64_14275</name>
</gene>
<dbReference type="InterPro" id="IPR023393">
    <property type="entry name" value="START-like_dom_sf"/>
</dbReference>
<dbReference type="SUPFAM" id="SSF55961">
    <property type="entry name" value="Bet v1-like"/>
    <property type="match status" value="1"/>
</dbReference>
<comment type="caution">
    <text evidence="1">The sequence shown here is derived from an EMBL/GenBank/DDBJ whole genome shotgun (WGS) entry which is preliminary data.</text>
</comment>
<evidence type="ECO:0000313" key="1">
    <source>
        <dbReference type="EMBL" id="MCJ2179736.1"/>
    </source>
</evidence>
<dbReference type="PANTHER" id="PTHR36166:SF1">
    <property type="entry name" value="SRPBCC DOMAIN-CONTAINING PROTEIN"/>
    <property type="match status" value="1"/>
</dbReference>
<dbReference type="Proteomes" id="UP001162880">
    <property type="component" value="Unassembled WGS sequence"/>
</dbReference>
<sequence>MGDHCSERRIEIDAPPEVVWDFIADFEGWAEWNPLYVKTTGRAEPGERIHFAVKLEGLKPSKGSATVTAAKAPELLEYTMSNAGGLLKVRRYIAVEEISPTRCAVVNGESMSGPLAALVCRAVGHKVTKGLEGMNKVLRQIAELKWMGRPDEF</sequence>
<proteinExistence type="predicted"/>